<evidence type="ECO:0000313" key="2">
    <source>
        <dbReference type="Proteomes" id="UP000245362"/>
    </source>
</evidence>
<proteinExistence type="predicted"/>
<dbReference type="AlphaFoldDB" id="A0A2U3BEM4"/>
<protein>
    <submittedName>
        <fullName evidence="1">Pilus assembly protein TadE</fullName>
    </submittedName>
</protein>
<sequence length="177" mass="19899">MKRIKSHLGKAWQKGVASIEFALGFFAFWLLIGAWAEMSYISYITAICDLAITEASRSAKKTELDPDNVDSHYQKIFEKVISEDDFWSKFVDVDSLTANMTVRYVDNLSSLAGVTDVCVPPGDNGDNTCGSESGSSLAIYHVSYDYNSIFSYFSDKNSVFSREIIVVQEYERSQFDI</sequence>
<dbReference type="RefSeq" id="WP_109318383.1">
    <property type="nucleotide sequence ID" value="NZ_QFWT01000001.1"/>
</dbReference>
<dbReference type="OrthoDB" id="6555614at2"/>
<keyword evidence="2" id="KW-1185">Reference proteome</keyword>
<accession>A0A2U3BEM4</accession>
<reference evidence="1 2" key="1">
    <citation type="submission" date="2018-05" db="EMBL/GenBank/DDBJ databases">
        <title>Vibrio limimaris sp. nov., isolated from marine sediment.</title>
        <authorList>
            <person name="Li C.-M."/>
        </authorList>
    </citation>
    <scope>NUCLEOTIDE SEQUENCE [LARGE SCALE GENOMIC DNA]</scope>
    <source>
        <strain evidence="1 2">E4404</strain>
    </source>
</reference>
<organism evidence="1 2">
    <name type="scientific">Vibrio albus</name>
    <dbReference type="NCBI Taxonomy" id="2200953"/>
    <lineage>
        <taxon>Bacteria</taxon>
        <taxon>Pseudomonadati</taxon>
        <taxon>Pseudomonadota</taxon>
        <taxon>Gammaproteobacteria</taxon>
        <taxon>Vibrionales</taxon>
        <taxon>Vibrionaceae</taxon>
        <taxon>Vibrio</taxon>
    </lineage>
</organism>
<dbReference type="EMBL" id="QFWT01000001">
    <property type="protein sequence ID" value="PWI35231.1"/>
    <property type="molecule type" value="Genomic_DNA"/>
</dbReference>
<comment type="caution">
    <text evidence="1">The sequence shown here is derived from an EMBL/GenBank/DDBJ whole genome shotgun (WGS) entry which is preliminary data.</text>
</comment>
<gene>
    <name evidence="1" type="ORF">DI392_02900</name>
</gene>
<dbReference type="Proteomes" id="UP000245362">
    <property type="component" value="Unassembled WGS sequence"/>
</dbReference>
<name>A0A2U3BEM4_9VIBR</name>
<evidence type="ECO:0000313" key="1">
    <source>
        <dbReference type="EMBL" id="PWI35231.1"/>
    </source>
</evidence>